<name>A0A0F9SSZ2_9ZZZZ</name>
<organism evidence="1">
    <name type="scientific">marine sediment metagenome</name>
    <dbReference type="NCBI Taxonomy" id="412755"/>
    <lineage>
        <taxon>unclassified sequences</taxon>
        <taxon>metagenomes</taxon>
        <taxon>ecological metagenomes</taxon>
    </lineage>
</organism>
<protein>
    <submittedName>
        <fullName evidence="1">Uncharacterized protein</fullName>
    </submittedName>
</protein>
<dbReference type="EMBL" id="LAZR01000517">
    <property type="protein sequence ID" value="KKN65712.1"/>
    <property type="molecule type" value="Genomic_DNA"/>
</dbReference>
<gene>
    <name evidence="1" type="ORF">LCGC14_0478510</name>
</gene>
<comment type="caution">
    <text evidence="1">The sequence shown here is derived from an EMBL/GenBank/DDBJ whole genome shotgun (WGS) entry which is preliminary data.</text>
</comment>
<proteinExistence type="predicted"/>
<dbReference type="AlphaFoldDB" id="A0A0F9SSZ2"/>
<accession>A0A0F9SSZ2</accession>
<evidence type="ECO:0000313" key="1">
    <source>
        <dbReference type="EMBL" id="KKN65712.1"/>
    </source>
</evidence>
<reference evidence="1" key="1">
    <citation type="journal article" date="2015" name="Nature">
        <title>Complex archaea that bridge the gap between prokaryotes and eukaryotes.</title>
        <authorList>
            <person name="Spang A."/>
            <person name="Saw J.H."/>
            <person name="Jorgensen S.L."/>
            <person name="Zaremba-Niedzwiedzka K."/>
            <person name="Martijn J."/>
            <person name="Lind A.E."/>
            <person name="van Eijk R."/>
            <person name="Schleper C."/>
            <person name="Guy L."/>
            <person name="Ettema T.J."/>
        </authorList>
    </citation>
    <scope>NUCLEOTIDE SEQUENCE</scope>
</reference>
<sequence>MNLSFVSNAETARTNKEAAFTRAENLAMLGASNVLELCVGPSLETLEDAYNSYVINVTGNDIEPRWKNYYTKGKWVIGDALNVDYSNYDSIVFAPPLSVGCTGTRKDSLSIDGVTPSYYKFLFGILIKKYPGNIVLVLPARCLSTRKDRQQLYRLLSFISKNNLTSELVELKCGRRKIRKYVDLYLRIKL</sequence>